<evidence type="ECO:0000256" key="12">
    <source>
        <dbReference type="ARBA" id="ARBA00023303"/>
    </source>
</evidence>
<dbReference type="InterPro" id="IPR028325">
    <property type="entry name" value="VG_K_chnl"/>
</dbReference>
<keyword evidence="9 13" id="KW-1133">Transmembrane helix</keyword>
<evidence type="ECO:0000256" key="7">
    <source>
        <dbReference type="ARBA" id="ARBA00022882"/>
    </source>
</evidence>
<evidence type="ECO:0000256" key="5">
    <source>
        <dbReference type="ARBA" id="ARBA00022826"/>
    </source>
</evidence>
<keyword evidence="5" id="KW-0631">Potassium channel</keyword>
<evidence type="ECO:0000256" key="13">
    <source>
        <dbReference type="SAM" id="Phobius"/>
    </source>
</evidence>
<dbReference type="Pfam" id="PF00520">
    <property type="entry name" value="Ion_trans"/>
    <property type="match status" value="1"/>
</dbReference>
<dbReference type="EMBL" id="CAJNDS010002335">
    <property type="protein sequence ID" value="CAE7438199.1"/>
    <property type="molecule type" value="Genomic_DNA"/>
</dbReference>
<dbReference type="PROSITE" id="PS00018">
    <property type="entry name" value="EF_HAND_1"/>
    <property type="match status" value="2"/>
</dbReference>
<feature type="transmembrane region" description="Helical" evidence="13">
    <location>
        <begin position="67"/>
        <end position="85"/>
    </location>
</feature>
<keyword evidence="6" id="KW-0106">Calcium</keyword>
<feature type="transmembrane region" description="Helical" evidence="13">
    <location>
        <begin position="158"/>
        <end position="181"/>
    </location>
</feature>
<feature type="domain" description="EF-hand" evidence="14">
    <location>
        <begin position="209"/>
        <end position="244"/>
    </location>
</feature>
<dbReference type="Gene3D" id="1.10.287.70">
    <property type="match status" value="1"/>
</dbReference>
<feature type="transmembrane region" description="Helical" evidence="13">
    <location>
        <begin position="105"/>
        <end position="123"/>
    </location>
</feature>
<evidence type="ECO:0000313" key="16">
    <source>
        <dbReference type="Proteomes" id="UP000604046"/>
    </source>
</evidence>
<dbReference type="SMART" id="SM00054">
    <property type="entry name" value="EFh"/>
    <property type="match status" value="2"/>
</dbReference>
<dbReference type="SUPFAM" id="SSF47473">
    <property type="entry name" value="EF-hand"/>
    <property type="match status" value="1"/>
</dbReference>
<comment type="subcellular location">
    <subcellularLocation>
        <location evidence="1">Membrane</location>
        <topology evidence="1">Multi-pass membrane protein</topology>
    </subcellularLocation>
</comment>
<keyword evidence="7" id="KW-0851">Voltage-gated channel</keyword>
<dbReference type="InterPro" id="IPR027359">
    <property type="entry name" value="Volt_channel_dom_sf"/>
</dbReference>
<name>A0A812RHZ9_9DINO</name>
<evidence type="ECO:0000256" key="3">
    <source>
        <dbReference type="ARBA" id="ARBA00022538"/>
    </source>
</evidence>
<reference evidence="15" key="1">
    <citation type="submission" date="2021-02" db="EMBL/GenBank/DDBJ databases">
        <authorList>
            <person name="Dougan E. K."/>
            <person name="Rhodes N."/>
            <person name="Thang M."/>
            <person name="Chan C."/>
        </authorList>
    </citation>
    <scope>NUCLEOTIDE SEQUENCE</scope>
</reference>
<dbReference type="InterPro" id="IPR005821">
    <property type="entry name" value="Ion_trans_dom"/>
</dbReference>
<dbReference type="Pfam" id="PF13833">
    <property type="entry name" value="EF-hand_8"/>
    <property type="match status" value="1"/>
</dbReference>
<dbReference type="Proteomes" id="UP000604046">
    <property type="component" value="Unassembled WGS sequence"/>
</dbReference>
<keyword evidence="4 13" id="KW-0812">Transmembrane</keyword>
<comment type="caution">
    <text evidence="15">The sequence shown here is derived from an EMBL/GenBank/DDBJ whole genome shotgun (WGS) entry which is preliminary data.</text>
</comment>
<dbReference type="InterPro" id="IPR002048">
    <property type="entry name" value="EF_hand_dom"/>
</dbReference>
<gene>
    <name evidence="15" type="primary">Kcna6</name>
    <name evidence="15" type="ORF">SNAT2548_LOCUS23819</name>
</gene>
<dbReference type="OrthoDB" id="415460at2759"/>
<dbReference type="Gene3D" id="1.10.238.10">
    <property type="entry name" value="EF-hand"/>
    <property type="match status" value="1"/>
</dbReference>
<evidence type="ECO:0000256" key="8">
    <source>
        <dbReference type="ARBA" id="ARBA00022958"/>
    </source>
</evidence>
<evidence type="ECO:0000256" key="2">
    <source>
        <dbReference type="ARBA" id="ARBA00022448"/>
    </source>
</evidence>
<keyword evidence="10" id="KW-0406">Ion transport</keyword>
<keyword evidence="11 13" id="KW-0472">Membrane</keyword>
<dbReference type="PANTHER" id="PTHR11537">
    <property type="entry name" value="VOLTAGE-GATED POTASSIUM CHANNEL"/>
    <property type="match status" value="1"/>
</dbReference>
<feature type="domain" description="EF-hand" evidence="14">
    <location>
        <begin position="245"/>
        <end position="280"/>
    </location>
</feature>
<evidence type="ECO:0000256" key="10">
    <source>
        <dbReference type="ARBA" id="ARBA00023065"/>
    </source>
</evidence>
<keyword evidence="3" id="KW-0633">Potassium transport</keyword>
<dbReference type="GO" id="GO:0001508">
    <property type="term" value="P:action potential"/>
    <property type="evidence" value="ECO:0007669"/>
    <property type="project" value="TreeGrafter"/>
</dbReference>
<dbReference type="GO" id="GO:0005249">
    <property type="term" value="F:voltage-gated potassium channel activity"/>
    <property type="evidence" value="ECO:0007669"/>
    <property type="project" value="InterPro"/>
</dbReference>
<evidence type="ECO:0000259" key="14">
    <source>
        <dbReference type="PROSITE" id="PS50222"/>
    </source>
</evidence>
<dbReference type="GO" id="GO:0008076">
    <property type="term" value="C:voltage-gated potassium channel complex"/>
    <property type="evidence" value="ECO:0007669"/>
    <property type="project" value="InterPro"/>
</dbReference>
<organism evidence="15 16">
    <name type="scientific">Symbiodinium natans</name>
    <dbReference type="NCBI Taxonomy" id="878477"/>
    <lineage>
        <taxon>Eukaryota</taxon>
        <taxon>Sar</taxon>
        <taxon>Alveolata</taxon>
        <taxon>Dinophyceae</taxon>
        <taxon>Suessiales</taxon>
        <taxon>Symbiodiniaceae</taxon>
        <taxon>Symbiodinium</taxon>
    </lineage>
</organism>
<feature type="transmembrane region" description="Helical" evidence="13">
    <location>
        <begin position="36"/>
        <end position="60"/>
    </location>
</feature>
<accession>A0A812RHZ9</accession>
<dbReference type="Gene3D" id="1.20.120.350">
    <property type="entry name" value="Voltage-gated potassium channels. Chain C"/>
    <property type="match status" value="1"/>
</dbReference>
<dbReference type="InterPro" id="IPR018247">
    <property type="entry name" value="EF_Hand_1_Ca_BS"/>
</dbReference>
<dbReference type="InterPro" id="IPR011992">
    <property type="entry name" value="EF-hand-dom_pair"/>
</dbReference>
<dbReference type="PANTHER" id="PTHR11537:SF254">
    <property type="entry name" value="POTASSIUM VOLTAGE-GATED CHANNEL PROTEIN SHAB"/>
    <property type="match status" value="1"/>
</dbReference>
<dbReference type="GO" id="GO:0005509">
    <property type="term" value="F:calcium ion binding"/>
    <property type="evidence" value="ECO:0007669"/>
    <property type="project" value="InterPro"/>
</dbReference>
<proteinExistence type="predicted"/>
<evidence type="ECO:0000256" key="11">
    <source>
        <dbReference type="ARBA" id="ARBA00023136"/>
    </source>
</evidence>
<keyword evidence="16" id="KW-1185">Reference proteome</keyword>
<evidence type="ECO:0000256" key="4">
    <source>
        <dbReference type="ARBA" id="ARBA00022692"/>
    </source>
</evidence>
<evidence type="ECO:0000256" key="9">
    <source>
        <dbReference type="ARBA" id="ARBA00022989"/>
    </source>
</evidence>
<dbReference type="PROSITE" id="PS50222">
    <property type="entry name" value="EF_HAND_2"/>
    <property type="match status" value="2"/>
</dbReference>
<dbReference type="AlphaFoldDB" id="A0A812RHZ9"/>
<keyword evidence="8" id="KW-0630">Potassium</keyword>
<protein>
    <submittedName>
        <fullName evidence="15">Kcna6 protein</fullName>
    </submittedName>
</protein>
<dbReference type="Pfam" id="PF13202">
    <property type="entry name" value="EF-hand_5"/>
    <property type="match status" value="1"/>
</dbReference>
<dbReference type="PRINTS" id="PR00169">
    <property type="entry name" value="KCHANNEL"/>
</dbReference>
<dbReference type="SUPFAM" id="SSF81324">
    <property type="entry name" value="Voltage-gated potassium channels"/>
    <property type="match status" value="1"/>
</dbReference>
<evidence type="ECO:0000256" key="6">
    <source>
        <dbReference type="ARBA" id="ARBA00022837"/>
    </source>
</evidence>
<evidence type="ECO:0000313" key="15">
    <source>
        <dbReference type="EMBL" id="CAE7438199.1"/>
    </source>
</evidence>
<sequence>MRETQNAMCLIVQVFTLEVCLRVFSAPSKYAYIRDLYNWADMVCCVGLFLRIGIGFITWHHDRPVEIFLLFVLPVLRLLKLLRYFESFRILVDAASNVIASLPVLLYVMLLLVIISSNAIFLAESRENIPSLQHSVWLAVVTMTTVGYGDFAPQSLPGYIVVSFLSVVSVIFFALPVGILGHEFTFCWQSREQVLLLARARRAFAKWGYTASDMKTLFEFADQDGDGSLNLLEFYELLHQLRLGLDERSLVDLFMMVDRDGSGSVDGMELLAKIFPEEVHKDSDQFDDSIDA</sequence>
<evidence type="ECO:0000256" key="1">
    <source>
        <dbReference type="ARBA" id="ARBA00004141"/>
    </source>
</evidence>
<keyword evidence="12" id="KW-0407">Ion channel</keyword>
<keyword evidence="2" id="KW-0813">Transport</keyword>